<dbReference type="InterPro" id="IPR002125">
    <property type="entry name" value="CMP_dCMP_dom"/>
</dbReference>
<accession>A0A7W8IFM9</accession>
<dbReference type="AlphaFoldDB" id="A0A7W8IFM9"/>
<dbReference type="PANTHER" id="PTHR11644">
    <property type="entry name" value="CYTIDINE DEAMINASE"/>
    <property type="match status" value="1"/>
</dbReference>
<dbReference type="NCBIfam" id="TIGR01354">
    <property type="entry name" value="cyt_deam_tetra"/>
    <property type="match status" value="1"/>
</dbReference>
<evidence type="ECO:0000256" key="12">
    <source>
        <dbReference type="PIRSR" id="PIRSR606262-1"/>
    </source>
</evidence>
<keyword evidence="7 15" id="KW-0378">Hydrolase</keyword>
<dbReference type="InterPro" id="IPR050202">
    <property type="entry name" value="Cyt/Deoxycyt_deaminase"/>
</dbReference>
<evidence type="ECO:0000313" key="17">
    <source>
        <dbReference type="EMBL" id="MBB5316132.1"/>
    </source>
</evidence>
<dbReference type="FunFam" id="3.40.140.10:FF:000008">
    <property type="entry name" value="Cytidine deaminase"/>
    <property type="match status" value="1"/>
</dbReference>
<sequence length="160" mass="16655">MLSAPAPDSLTHIMSSELSAEQPSAALTPAQIASLQQQAVTVAHHAYAPYSNFRVGAALLLTDGTIVTGCNVENASYRLTTCAEQTAITSAVALRGPGIRIRAIAVANLNQTASQPCGACRQTIHEFSTPDTIVYFPAEGGSIAQATMAELLPAAFLLNE</sequence>
<dbReference type="GO" id="GO:0008270">
    <property type="term" value="F:zinc ion binding"/>
    <property type="evidence" value="ECO:0007669"/>
    <property type="project" value="UniProtKB-UniRule"/>
</dbReference>
<dbReference type="GO" id="GO:0055086">
    <property type="term" value="P:nucleobase-containing small molecule metabolic process"/>
    <property type="evidence" value="ECO:0007669"/>
    <property type="project" value="UniProtKB-ARBA"/>
</dbReference>
<comment type="catalytic activity">
    <reaction evidence="11 15">
        <text>cytidine + H2O + H(+) = uridine + NH4(+)</text>
        <dbReference type="Rhea" id="RHEA:16069"/>
        <dbReference type="ChEBI" id="CHEBI:15377"/>
        <dbReference type="ChEBI" id="CHEBI:15378"/>
        <dbReference type="ChEBI" id="CHEBI:16704"/>
        <dbReference type="ChEBI" id="CHEBI:17562"/>
        <dbReference type="ChEBI" id="CHEBI:28938"/>
        <dbReference type="EC" id="3.5.4.5"/>
    </reaction>
</comment>
<evidence type="ECO:0000256" key="15">
    <source>
        <dbReference type="RuleBase" id="RU364006"/>
    </source>
</evidence>
<evidence type="ECO:0000256" key="11">
    <source>
        <dbReference type="ARBA" id="ARBA00049558"/>
    </source>
</evidence>
<evidence type="ECO:0000256" key="4">
    <source>
        <dbReference type="ARBA" id="ARBA00012783"/>
    </source>
</evidence>
<comment type="catalytic activity">
    <reaction evidence="10 15">
        <text>2'-deoxycytidine + H2O + H(+) = 2'-deoxyuridine + NH4(+)</text>
        <dbReference type="Rhea" id="RHEA:13433"/>
        <dbReference type="ChEBI" id="CHEBI:15377"/>
        <dbReference type="ChEBI" id="CHEBI:15378"/>
        <dbReference type="ChEBI" id="CHEBI:15698"/>
        <dbReference type="ChEBI" id="CHEBI:16450"/>
        <dbReference type="ChEBI" id="CHEBI:28938"/>
        <dbReference type="EC" id="3.5.4.5"/>
    </reaction>
</comment>
<dbReference type="PROSITE" id="PS51747">
    <property type="entry name" value="CYT_DCMP_DEAMINASES_2"/>
    <property type="match status" value="1"/>
</dbReference>
<proteinExistence type="inferred from homology"/>
<feature type="binding site" evidence="14">
    <location>
        <position position="120"/>
    </location>
    <ligand>
        <name>Zn(2+)</name>
        <dbReference type="ChEBI" id="CHEBI:29105"/>
        <note>catalytic</note>
    </ligand>
</feature>
<evidence type="ECO:0000259" key="16">
    <source>
        <dbReference type="PROSITE" id="PS51747"/>
    </source>
</evidence>
<name>A0A7W8IFM9_9BACT</name>
<keyword evidence="18" id="KW-1185">Reference proteome</keyword>
<feature type="binding site" evidence="14">
    <location>
        <position position="117"/>
    </location>
    <ligand>
        <name>Zn(2+)</name>
        <dbReference type="ChEBI" id="CHEBI:29105"/>
        <note>catalytic</note>
    </ligand>
</feature>
<keyword evidence="6 14" id="KW-0479">Metal-binding</keyword>
<evidence type="ECO:0000256" key="5">
    <source>
        <dbReference type="ARBA" id="ARBA00018266"/>
    </source>
</evidence>
<gene>
    <name evidence="17" type="ORF">HDF09_000782</name>
</gene>
<dbReference type="PROSITE" id="PS00903">
    <property type="entry name" value="CYT_DCMP_DEAMINASES_1"/>
    <property type="match status" value="1"/>
</dbReference>
<organism evidence="17 18">
    <name type="scientific">Tunturiibacter empetritectus</name>
    <dbReference type="NCBI Taxonomy" id="3069691"/>
    <lineage>
        <taxon>Bacteria</taxon>
        <taxon>Pseudomonadati</taxon>
        <taxon>Acidobacteriota</taxon>
        <taxon>Terriglobia</taxon>
        <taxon>Terriglobales</taxon>
        <taxon>Acidobacteriaceae</taxon>
        <taxon>Tunturiibacter</taxon>
    </lineage>
</organism>
<dbReference type="Gene3D" id="3.40.140.10">
    <property type="entry name" value="Cytidine Deaminase, domain 2"/>
    <property type="match status" value="1"/>
</dbReference>
<reference evidence="17" key="1">
    <citation type="submission" date="2020-08" db="EMBL/GenBank/DDBJ databases">
        <title>Genomic Encyclopedia of Type Strains, Phase IV (KMG-V): Genome sequencing to study the core and pangenomes of soil and plant-associated prokaryotes.</title>
        <authorList>
            <person name="Whitman W."/>
        </authorList>
    </citation>
    <scope>NUCLEOTIDE SEQUENCE [LARGE SCALE GENOMIC DNA]</scope>
    <source>
        <strain evidence="17">M8UP27</strain>
    </source>
</reference>
<dbReference type="EMBL" id="JACHDY010000001">
    <property type="protein sequence ID" value="MBB5316132.1"/>
    <property type="molecule type" value="Genomic_DNA"/>
</dbReference>
<evidence type="ECO:0000256" key="3">
    <source>
        <dbReference type="ARBA" id="ARBA00006576"/>
    </source>
</evidence>
<evidence type="ECO:0000256" key="1">
    <source>
        <dbReference type="ARBA" id="ARBA00001947"/>
    </source>
</evidence>
<evidence type="ECO:0000256" key="13">
    <source>
        <dbReference type="PIRSR" id="PIRSR606262-2"/>
    </source>
</evidence>
<dbReference type="SUPFAM" id="SSF53927">
    <property type="entry name" value="Cytidine deaminase-like"/>
    <property type="match status" value="1"/>
</dbReference>
<dbReference type="GO" id="GO:0004126">
    <property type="term" value="F:cytidine deaminase activity"/>
    <property type="evidence" value="ECO:0007669"/>
    <property type="project" value="UniProtKB-UniRule"/>
</dbReference>
<evidence type="ECO:0000256" key="10">
    <source>
        <dbReference type="ARBA" id="ARBA00049252"/>
    </source>
</evidence>
<comment type="caution">
    <text evidence="17">The sequence shown here is derived from an EMBL/GenBank/DDBJ whole genome shotgun (WGS) entry which is preliminary data.</text>
</comment>
<dbReference type="InterPro" id="IPR016192">
    <property type="entry name" value="APOBEC/CMP_deaminase_Zn-bd"/>
</dbReference>
<dbReference type="GO" id="GO:0072527">
    <property type="term" value="P:pyrimidine-containing compound metabolic process"/>
    <property type="evidence" value="ECO:0007669"/>
    <property type="project" value="UniProtKB-ARBA"/>
</dbReference>
<evidence type="ECO:0000256" key="2">
    <source>
        <dbReference type="ARBA" id="ARBA00003949"/>
    </source>
</evidence>
<comment type="cofactor">
    <cofactor evidence="1 14 15">
        <name>Zn(2+)</name>
        <dbReference type="ChEBI" id="CHEBI:29105"/>
    </cofactor>
</comment>
<dbReference type="PANTHER" id="PTHR11644:SF2">
    <property type="entry name" value="CYTIDINE DEAMINASE"/>
    <property type="match status" value="1"/>
</dbReference>
<evidence type="ECO:0000313" key="18">
    <source>
        <dbReference type="Proteomes" id="UP000568106"/>
    </source>
</evidence>
<evidence type="ECO:0000256" key="7">
    <source>
        <dbReference type="ARBA" id="ARBA00022801"/>
    </source>
</evidence>
<comment type="function">
    <text evidence="2 15">This enzyme scavenges exogenous and endogenous cytidine and 2'-deoxycytidine for UMP synthesis.</text>
</comment>
<comment type="similarity">
    <text evidence="3 15">Belongs to the cytidine and deoxycytidylate deaminase family.</text>
</comment>
<feature type="binding site" evidence="14">
    <location>
        <position position="82"/>
    </location>
    <ligand>
        <name>Zn(2+)</name>
        <dbReference type="ChEBI" id="CHEBI:29105"/>
        <note>catalytic</note>
    </ligand>
</feature>
<dbReference type="Proteomes" id="UP000568106">
    <property type="component" value="Unassembled WGS sequence"/>
</dbReference>
<feature type="domain" description="CMP/dCMP-type deaminase" evidence="16">
    <location>
        <begin position="30"/>
        <end position="159"/>
    </location>
</feature>
<dbReference type="Pfam" id="PF00383">
    <property type="entry name" value="dCMP_cyt_deam_1"/>
    <property type="match status" value="1"/>
</dbReference>
<evidence type="ECO:0000256" key="9">
    <source>
        <dbReference type="ARBA" id="ARBA00032005"/>
    </source>
</evidence>
<keyword evidence="8 14" id="KW-0862">Zinc</keyword>
<dbReference type="GO" id="GO:0042802">
    <property type="term" value="F:identical protein binding"/>
    <property type="evidence" value="ECO:0007669"/>
    <property type="project" value="UniProtKB-ARBA"/>
</dbReference>
<protein>
    <recommendedName>
        <fullName evidence="5 15">Cytidine deaminase</fullName>
        <ecNumber evidence="4 15">3.5.4.5</ecNumber>
    </recommendedName>
    <alternativeName>
        <fullName evidence="9 15">Cytidine aminohydrolase</fullName>
    </alternativeName>
</protein>
<dbReference type="NCBIfam" id="NF004064">
    <property type="entry name" value="PRK05578.1"/>
    <property type="match status" value="1"/>
</dbReference>
<feature type="active site" description="Proton donor" evidence="12">
    <location>
        <position position="84"/>
    </location>
</feature>
<dbReference type="InterPro" id="IPR016193">
    <property type="entry name" value="Cytidine_deaminase-like"/>
</dbReference>
<evidence type="ECO:0000256" key="14">
    <source>
        <dbReference type="PIRSR" id="PIRSR606262-3"/>
    </source>
</evidence>
<feature type="binding site" evidence="13">
    <location>
        <begin position="71"/>
        <end position="77"/>
    </location>
    <ligand>
        <name>substrate</name>
    </ligand>
</feature>
<dbReference type="InterPro" id="IPR006262">
    <property type="entry name" value="Cyt_deam_tetra"/>
</dbReference>
<dbReference type="GO" id="GO:0005829">
    <property type="term" value="C:cytosol"/>
    <property type="evidence" value="ECO:0007669"/>
    <property type="project" value="TreeGrafter"/>
</dbReference>
<dbReference type="EC" id="3.5.4.5" evidence="4 15"/>
<dbReference type="CDD" id="cd01283">
    <property type="entry name" value="cytidine_deaminase"/>
    <property type="match status" value="1"/>
</dbReference>
<evidence type="ECO:0000256" key="8">
    <source>
        <dbReference type="ARBA" id="ARBA00022833"/>
    </source>
</evidence>
<evidence type="ECO:0000256" key="6">
    <source>
        <dbReference type="ARBA" id="ARBA00022723"/>
    </source>
</evidence>